<sequence length="73" mass="8557">MQTTVNLPEEPIAGLKYTTEPPHLSRAGLIRCPITEYPARHRPAQDDEAFGIWRKHKRDAITWQEQMRAEWDT</sequence>
<accession>A0A450UDL5</accession>
<organism evidence="2">
    <name type="scientific">Candidatus Kentrum eta</name>
    <dbReference type="NCBI Taxonomy" id="2126337"/>
    <lineage>
        <taxon>Bacteria</taxon>
        <taxon>Pseudomonadati</taxon>
        <taxon>Pseudomonadota</taxon>
        <taxon>Gammaproteobacteria</taxon>
        <taxon>Candidatus Kentrum</taxon>
    </lineage>
</organism>
<dbReference type="EMBL" id="CAADFI010000010">
    <property type="protein sequence ID" value="VFJ90575.1"/>
    <property type="molecule type" value="Genomic_DNA"/>
</dbReference>
<name>A0A450UDL5_9GAMM</name>
<dbReference type="Gene3D" id="1.10.1220.10">
    <property type="entry name" value="Met repressor-like"/>
    <property type="match status" value="1"/>
</dbReference>
<dbReference type="AlphaFoldDB" id="A0A450UDL5"/>
<protein>
    <submittedName>
        <fullName evidence="2">Uncharacterized protein</fullName>
    </submittedName>
</protein>
<evidence type="ECO:0000313" key="1">
    <source>
        <dbReference type="EMBL" id="VFJ88549.1"/>
    </source>
</evidence>
<proteinExistence type="predicted"/>
<dbReference type="InterPro" id="IPR013321">
    <property type="entry name" value="Arc_rbn_hlx_hlx"/>
</dbReference>
<evidence type="ECO:0000313" key="3">
    <source>
        <dbReference type="EMBL" id="VFJ96716.1"/>
    </source>
</evidence>
<dbReference type="GO" id="GO:0006355">
    <property type="term" value="P:regulation of DNA-templated transcription"/>
    <property type="evidence" value="ECO:0007669"/>
    <property type="project" value="InterPro"/>
</dbReference>
<gene>
    <name evidence="1" type="ORF">BECKH772A_GA0070896_1000919</name>
    <name evidence="2" type="ORF">BECKH772B_GA0070898_1001019</name>
    <name evidence="3" type="ORF">BECKH772C_GA0070978_1000819</name>
</gene>
<evidence type="ECO:0000313" key="2">
    <source>
        <dbReference type="EMBL" id="VFJ90575.1"/>
    </source>
</evidence>
<reference evidence="2" key="1">
    <citation type="submission" date="2019-02" db="EMBL/GenBank/DDBJ databases">
        <authorList>
            <person name="Gruber-Vodicka R. H."/>
            <person name="Seah K. B. B."/>
        </authorList>
    </citation>
    <scope>NUCLEOTIDE SEQUENCE</scope>
    <source>
        <strain evidence="3">BECK_SA2B12</strain>
        <strain evidence="1">BECK_SA2B15</strain>
        <strain evidence="2">BECK_SA2B20</strain>
    </source>
</reference>
<dbReference type="EMBL" id="CAADFJ010000008">
    <property type="protein sequence ID" value="VFJ96716.1"/>
    <property type="molecule type" value="Genomic_DNA"/>
</dbReference>
<dbReference type="EMBL" id="CAADFG010000009">
    <property type="protein sequence ID" value="VFJ88549.1"/>
    <property type="molecule type" value="Genomic_DNA"/>
</dbReference>